<protein>
    <submittedName>
        <fullName evidence="1">Uncharacterized protein</fullName>
    </submittedName>
</protein>
<accession>A0A0F9P8Y7</accession>
<gene>
    <name evidence="1" type="ORF">LCGC14_0873370</name>
</gene>
<reference evidence="1" key="1">
    <citation type="journal article" date="2015" name="Nature">
        <title>Complex archaea that bridge the gap between prokaryotes and eukaryotes.</title>
        <authorList>
            <person name="Spang A."/>
            <person name="Saw J.H."/>
            <person name="Jorgensen S.L."/>
            <person name="Zaremba-Niedzwiedzka K."/>
            <person name="Martijn J."/>
            <person name="Lind A.E."/>
            <person name="van Eijk R."/>
            <person name="Schleper C."/>
            <person name="Guy L."/>
            <person name="Ettema T.J."/>
        </authorList>
    </citation>
    <scope>NUCLEOTIDE SEQUENCE</scope>
</reference>
<evidence type="ECO:0000313" key="1">
    <source>
        <dbReference type="EMBL" id="KKN26569.1"/>
    </source>
</evidence>
<sequence>MKLIKGEDLNQQQTRQVLNVFIYRWTTDNAERERVWANIKRQPTIPLVSDNQWFRDHAFWFVNSGMRLAANRKHVEPVYMAND</sequence>
<name>A0A0F9P8Y7_9ZZZZ</name>
<proteinExistence type="predicted"/>
<comment type="caution">
    <text evidence="1">The sequence shown here is derived from an EMBL/GenBank/DDBJ whole genome shotgun (WGS) entry which is preliminary data.</text>
</comment>
<dbReference type="EMBL" id="LAZR01002709">
    <property type="protein sequence ID" value="KKN26569.1"/>
    <property type="molecule type" value="Genomic_DNA"/>
</dbReference>
<organism evidence="1">
    <name type="scientific">marine sediment metagenome</name>
    <dbReference type="NCBI Taxonomy" id="412755"/>
    <lineage>
        <taxon>unclassified sequences</taxon>
        <taxon>metagenomes</taxon>
        <taxon>ecological metagenomes</taxon>
    </lineage>
</organism>
<dbReference type="AlphaFoldDB" id="A0A0F9P8Y7"/>